<dbReference type="EMBL" id="BARS01004626">
    <property type="protein sequence ID" value="GAF81110.1"/>
    <property type="molecule type" value="Genomic_DNA"/>
</dbReference>
<evidence type="ECO:0000313" key="1">
    <source>
        <dbReference type="EMBL" id="GAF81110.1"/>
    </source>
</evidence>
<accession>X0TY83</accession>
<comment type="caution">
    <text evidence="1">The sequence shown here is derived from an EMBL/GenBank/DDBJ whole genome shotgun (WGS) entry which is preliminary data.</text>
</comment>
<organism evidence="1">
    <name type="scientific">marine sediment metagenome</name>
    <dbReference type="NCBI Taxonomy" id="412755"/>
    <lineage>
        <taxon>unclassified sequences</taxon>
        <taxon>metagenomes</taxon>
        <taxon>ecological metagenomes</taxon>
    </lineage>
</organism>
<sequence length="77" mass="7928">MQRLTLVLAVALLLPGVATAETVTITYNIPPGKIITADDDPESITGGKFKVTLPAATENSLLAGMGILQSFSVMALG</sequence>
<gene>
    <name evidence="1" type="ORF">S01H1_09043</name>
</gene>
<dbReference type="AlphaFoldDB" id="X0TY83"/>
<protein>
    <submittedName>
        <fullName evidence="1">Uncharacterized protein</fullName>
    </submittedName>
</protein>
<name>X0TY83_9ZZZZ</name>
<reference evidence="1" key="1">
    <citation type="journal article" date="2014" name="Front. Microbiol.">
        <title>High frequency of phylogenetically diverse reductive dehalogenase-homologous genes in deep subseafloor sedimentary metagenomes.</title>
        <authorList>
            <person name="Kawai M."/>
            <person name="Futagami T."/>
            <person name="Toyoda A."/>
            <person name="Takaki Y."/>
            <person name="Nishi S."/>
            <person name="Hori S."/>
            <person name="Arai W."/>
            <person name="Tsubouchi T."/>
            <person name="Morono Y."/>
            <person name="Uchiyama I."/>
            <person name="Ito T."/>
            <person name="Fujiyama A."/>
            <person name="Inagaki F."/>
            <person name="Takami H."/>
        </authorList>
    </citation>
    <scope>NUCLEOTIDE SEQUENCE</scope>
    <source>
        <strain evidence="1">Expedition CK06-06</strain>
    </source>
</reference>
<feature type="non-terminal residue" evidence="1">
    <location>
        <position position="77"/>
    </location>
</feature>
<proteinExistence type="predicted"/>